<keyword evidence="7 9" id="KW-0472">Membrane</keyword>
<evidence type="ECO:0000256" key="4">
    <source>
        <dbReference type="ARBA" id="ARBA00022475"/>
    </source>
</evidence>
<keyword evidence="12" id="KW-1185">Reference proteome</keyword>
<sequence length="496" mass="52197">MPNKEEQSKFREDEHIVENKNLSITEALIPVFALVAMLAYNVFVFGDDALSGSNQFILLMGGAVAAIVGYFNKVSYKQMIDEVAENVKSTTGALLILLMVGALSGTWLVSGIIPAMIYYGLQILNPTIFLAACVIICAIISVATGSSWTTAATVGIALIGIGDALDISLGMTAGAVLSGAYFGDKMSPLSDTTNLAPAMAGGDLFSHIRYMAYTTIPTIVVTLIVFIILGFTIDTSGEADTSSILTNISATFNINAWLFIVPLVVIGLIVKKAPPLLALLIGTLLAGVFALIFQPEIVAAIGGGSELTFETAYKGILNAITVDTEIATSDPALNDLFSSGGMSGMLGTIWLIVCAMVFGGIMDGIGALERITESLLKLAKTTFGLFASTVGSCLALNVTASDQYLAIVVPGKMFSKAYKDRGLAPENLSRSLEDSGTVTSVLVPWNTCGAYHSGVLGVGVAEYGIYAVFNWLSPFMTLLFAALQIKIKQLTTTTTE</sequence>
<feature type="domain" description="Na+/H+ antiporter NhaC-like C-terminal" evidence="10">
    <location>
        <begin position="179"/>
        <end position="482"/>
    </location>
</feature>
<dbReference type="STRING" id="1073328.SAMN05216294_2328"/>
<evidence type="ECO:0000256" key="2">
    <source>
        <dbReference type="ARBA" id="ARBA00022448"/>
    </source>
</evidence>
<evidence type="ECO:0000313" key="11">
    <source>
        <dbReference type="EMBL" id="SDW27788.1"/>
    </source>
</evidence>
<dbReference type="PANTHER" id="PTHR33451:SF3">
    <property type="entry name" value="MALATE-2H(+)_NA(+)-LACTATE ANTIPORTER"/>
    <property type="match status" value="1"/>
</dbReference>
<evidence type="ECO:0000256" key="5">
    <source>
        <dbReference type="ARBA" id="ARBA00022692"/>
    </source>
</evidence>
<keyword evidence="3" id="KW-0050">Antiport</keyword>
<evidence type="ECO:0000256" key="3">
    <source>
        <dbReference type="ARBA" id="ARBA00022449"/>
    </source>
</evidence>
<evidence type="ECO:0000259" key="10">
    <source>
        <dbReference type="Pfam" id="PF03553"/>
    </source>
</evidence>
<feature type="transmembrane region" description="Helical" evidence="9">
    <location>
        <begin position="21"/>
        <end position="43"/>
    </location>
</feature>
<keyword evidence="2" id="KW-0813">Transport</keyword>
<dbReference type="GO" id="GO:0005886">
    <property type="term" value="C:plasma membrane"/>
    <property type="evidence" value="ECO:0007669"/>
    <property type="project" value="UniProtKB-SubCell"/>
</dbReference>
<feature type="transmembrane region" description="Helical" evidence="9">
    <location>
        <begin position="123"/>
        <end position="144"/>
    </location>
</feature>
<dbReference type="InterPro" id="IPR004770">
    <property type="entry name" value="Na/H_antiport_NhaC"/>
</dbReference>
<feature type="transmembrane region" description="Helical" evidence="9">
    <location>
        <begin position="276"/>
        <end position="293"/>
    </location>
</feature>
<keyword evidence="5 9" id="KW-0812">Transmembrane</keyword>
<gene>
    <name evidence="11" type="ORF">SAMN04487892_0974</name>
</gene>
<protein>
    <submittedName>
        <fullName evidence="11">Transporter, NhaC family</fullName>
    </submittedName>
</protein>
<keyword evidence="4" id="KW-1003">Cell membrane</keyword>
<feature type="transmembrane region" description="Helical" evidence="9">
    <location>
        <begin position="349"/>
        <end position="368"/>
    </location>
</feature>
<organism evidence="11 12">
    <name type="scientific">Flagellimonas zhangzhouensis</name>
    <dbReference type="NCBI Taxonomy" id="1073328"/>
    <lineage>
        <taxon>Bacteria</taxon>
        <taxon>Pseudomonadati</taxon>
        <taxon>Bacteroidota</taxon>
        <taxon>Flavobacteriia</taxon>
        <taxon>Flavobacteriales</taxon>
        <taxon>Flavobacteriaceae</taxon>
        <taxon>Flagellimonas</taxon>
    </lineage>
</organism>
<dbReference type="OrthoDB" id="9762978at2"/>
<evidence type="ECO:0000256" key="6">
    <source>
        <dbReference type="ARBA" id="ARBA00022989"/>
    </source>
</evidence>
<feature type="transmembrane region" description="Helical" evidence="9">
    <location>
        <begin position="210"/>
        <end position="232"/>
    </location>
</feature>
<dbReference type="InterPro" id="IPR018461">
    <property type="entry name" value="Na/H_Antiport_NhaC-like_C"/>
</dbReference>
<feature type="transmembrane region" description="Helical" evidence="9">
    <location>
        <begin position="244"/>
        <end position="270"/>
    </location>
</feature>
<feature type="transmembrane region" description="Helical" evidence="9">
    <location>
        <begin position="463"/>
        <end position="483"/>
    </location>
</feature>
<evidence type="ECO:0000256" key="8">
    <source>
        <dbReference type="ARBA" id="ARBA00038435"/>
    </source>
</evidence>
<dbReference type="EMBL" id="FNMY01000001">
    <property type="protein sequence ID" value="SDW27788.1"/>
    <property type="molecule type" value="Genomic_DNA"/>
</dbReference>
<dbReference type="PANTHER" id="PTHR33451">
    <property type="entry name" value="MALATE-2H(+)/NA(+)-LACTATE ANTIPORTER"/>
    <property type="match status" value="1"/>
</dbReference>
<dbReference type="AlphaFoldDB" id="A0A1H2S8G3"/>
<dbReference type="InterPro" id="IPR052180">
    <property type="entry name" value="NhaC_Na-H+_Antiporter"/>
</dbReference>
<evidence type="ECO:0000256" key="7">
    <source>
        <dbReference type="ARBA" id="ARBA00023136"/>
    </source>
</evidence>
<comment type="similarity">
    <text evidence="8">Belongs to the NhaC Na(+)/H(+) (TC 2.A.35) antiporter family.</text>
</comment>
<dbReference type="NCBIfam" id="TIGR00931">
    <property type="entry name" value="antiport_nhaC"/>
    <property type="match status" value="1"/>
</dbReference>
<keyword evidence="6 9" id="KW-1133">Transmembrane helix</keyword>
<evidence type="ECO:0000256" key="1">
    <source>
        <dbReference type="ARBA" id="ARBA00004651"/>
    </source>
</evidence>
<reference evidence="12" key="1">
    <citation type="submission" date="2016-10" db="EMBL/GenBank/DDBJ databases">
        <authorList>
            <person name="Varghese N."/>
            <person name="Submissions S."/>
        </authorList>
    </citation>
    <scope>NUCLEOTIDE SEQUENCE [LARGE SCALE GENOMIC DNA]</scope>
    <source>
        <strain evidence="12">DSM 25030</strain>
    </source>
</reference>
<dbReference type="RefSeq" id="WP_090295879.1">
    <property type="nucleotide sequence ID" value="NZ_FNKI01000002.1"/>
</dbReference>
<name>A0A1H2S8G3_9FLAO</name>
<comment type="subcellular location">
    <subcellularLocation>
        <location evidence="1">Cell membrane</location>
        <topology evidence="1">Multi-pass membrane protein</topology>
    </subcellularLocation>
</comment>
<evidence type="ECO:0000256" key="9">
    <source>
        <dbReference type="SAM" id="Phobius"/>
    </source>
</evidence>
<feature type="transmembrane region" description="Helical" evidence="9">
    <location>
        <begin position="93"/>
        <end position="117"/>
    </location>
</feature>
<accession>A0A1H2S8G3</accession>
<dbReference type="Pfam" id="PF03553">
    <property type="entry name" value="Na_H_antiporter"/>
    <property type="match status" value="1"/>
</dbReference>
<dbReference type="Proteomes" id="UP000199592">
    <property type="component" value="Unassembled WGS sequence"/>
</dbReference>
<evidence type="ECO:0000313" key="12">
    <source>
        <dbReference type="Proteomes" id="UP000199592"/>
    </source>
</evidence>
<feature type="transmembrane region" description="Helical" evidence="9">
    <location>
        <begin position="55"/>
        <end position="72"/>
    </location>
</feature>
<dbReference type="GO" id="GO:0015297">
    <property type="term" value="F:antiporter activity"/>
    <property type="evidence" value="ECO:0007669"/>
    <property type="project" value="UniProtKB-KW"/>
</dbReference>
<proteinExistence type="inferred from homology"/>